<evidence type="ECO:0000256" key="5">
    <source>
        <dbReference type="ARBA" id="ARBA00022847"/>
    </source>
</evidence>
<dbReference type="PANTHER" id="PTHR43528">
    <property type="entry name" value="ALPHA-KETOGLUTARATE PERMEASE"/>
    <property type="match status" value="1"/>
</dbReference>
<feature type="transmembrane region" description="Helical" evidence="8">
    <location>
        <begin position="292"/>
        <end position="314"/>
    </location>
</feature>
<keyword evidence="3" id="KW-1003">Cell membrane</keyword>
<organism evidence="10 11">
    <name type="scientific">Ehrlichia ruminantium</name>
    <name type="common">heartwater rickettsia</name>
    <name type="synonym">Cowdria ruminantium</name>
    <dbReference type="NCBI Taxonomy" id="779"/>
    <lineage>
        <taxon>Bacteria</taxon>
        <taxon>Pseudomonadati</taxon>
        <taxon>Pseudomonadota</taxon>
        <taxon>Alphaproteobacteria</taxon>
        <taxon>Rickettsiales</taxon>
        <taxon>Anaplasmataceae</taxon>
        <taxon>Ehrlichia</taxon>
    </lineage>
</organism>
<dbReference type="EMBL" id="CP033455">
    <property type="protein sequence ID" value="QGR03274.1"/>
    <property type="molecule type" value="Genomic_DNA"/>
</dbReference>
<dbReference type="InterPro" id="IPR051084">
    <property type="entry name" value="H+-coupled_symporters"/>
</dbReference>
<dbReference type="InterPro" id="IPR036259">
    <property type="entry name" value="MFS_trans_sf"/>
</dbReference>
<evidence type="ECO:0000256" key="3">
    <source>
        <dbReference type="ARBA" id="ARBA00022475"/>
    </source>
</evidence>
<keyword evidence="4 8" id="KW-0812">Transmembrane</keyword>
<feature type="transmembrane region" description="Helical" evidence="8">
    <location>
        <begin position="264"/>
        <end position="285"/>
    </location>
</feature>
<dbReference type="InterPro" id="IPR005828">
    <property type="entry name" value="MFS_sugar_transport-like"/>
</dbReference>
<proteinExistence type="predicted"/>
<feature type="transmembrane region" description="Helical" evidence="8">
    <location>
        <begin position="143"/>
        <end position="165"/>
    </location>
</feature>
<dbReference type="Gene3D" id="1.20.1250.20">
    <property type="entry name" value="MFS general substrate transporter like domains"/>
    <property type="match status" value="1"/>
</dbReference>
<dbReference type="PANTHER" id="PTHR43528:SF1">
    <property type="entry name" value="ALPHA-KETOGLUTARATE PERMEASE"/>
    <property type="match status" value="1"/>
</dbReference>
<dbReference type="Proteomes" id="UP000422822">
    <property type="component" value="Chromosome"/>
</dbReference>
<feature type="transmembrane region" description="Helical" evidence="8">
    <location>
        <begin position="380"/>
        <end position="401"/>
    </location>
</feature>
<dbReference type="InterPro" id="IPR020846">
    <property type="entry name" value="MFS_dom"/>
</dbReference>
<feature type="transmembrane region" description="Helical" evidence="8">
    <location>
        <begin position="320"/>
        <end position="341"/>
    </location>
</feature>
<keyword evidence="11" id="KW-1185">Reference proteome</keyword>
<keyword evidence="6 8" id="KW-1133">Transmembrane helix</keyword>
<dbReference type="AlphaFoldDB" id="A0AAE6Q9Y1"/>
<feature type="transmembrane region" description="Helical" evidence="8">
    <location>
        <begin position="82"/>
        <end position="102"/>
    </location>
</feature>
<feature type="transmembrane region" description="Helical" evidence="8">
    <location>
        <begin position="12"/>
        <end position="34"/>
    </location>
</feature>
<sequence>MLHNTSIKSILAVLLSAFIECYDFLLYGNFSYVFSRIFFSHVSETLSLILSFIIFAIAFFIRPFGSLLFGYIGDKYGRKISLFMSISLLIISVGGIAFLPLFDSIGVLSPILLVLLRVLQGLSFGGEAGAIVLMAESVRKDQIILISFAHFVIAMLGGAAGSFIFKLCYSLIPEAEFYAWGWRIPFIVGLVMATLLPILRCSVKESYQYLNYKSSHRKICKVPILDIVLYHKKFCIIILSVVGTSNILFYMFFVFLNIQQRVDIVTYTFLILVMLISGFLSLFIYKKYKSEDVMIVFQVLFVTCISCIISYFGFYTLITYFILAVALGIYATPVLSMVILLFPVNIRQTGFSLCYSIAIAMFGGTTPAICLWLVKVTGLSISPILYFDICALLSLYGLFILKKYNIEKAC</sequence>
<keyword evidence="5" id="KW-0769">Symport</keyword>
<dbReference type="GO" id="GO:0005886">
    <property type="term" value="C:plasma membrane"/>
    <property type="evidence" value="ECO:0007669"/>
    <property type="project" value="UniProtKB-SubCell"/>
</dbReference>
<evidence type="ECO:0000256" key="2">
    <source>
        <dbReference type="ARBA" id="ARBA00022448"/>
    </source>
</evidence>
<gene>
    <name evidence="10" type="ORF">EDL80_01515</name>
</gene>
<name>A0AAE6Q9Y1_EHRRU</name>
<keyword evidence="7 8" id="KW-0472">Membrane</keyword>
<feature type="transmembrane region" description="Helical" evidence="8">
    <location>
        <begin position="353"/>
        <end position="374"/>
    </location>
</feature>
<evidence type="ECO:0000256" key="8">
    <source>
        <dbReference type="SAM" id="Phobius"/>
    </source>
</evidence>
<feature type="transmembrane region" description="Helical" evidence="8">
    <location>
        <begin position="46"/>
        <end position="70"/>
    </location>
</feature>
<feature type="transmembrane region" description="Helical" evidence="8">
    <location>
        <begin position="177"/>
        <end position="199"/>
    </location>
</feature>
<feature type="transmembrane region" description="Helical" evidence="8">
    <location>
        <begin position="108"/>
        <end position="131"/>
    </location>
</feature>
<evidence type="ECO:0000313" key="10">
    <source>
        <dbReference type="EMBL" id="QGR03274.1"/>
    </source>
</evidence>
<evidence type="ECO:0000313" key="11">
    <source>
        <dbReference type="Proteomes" id="UP000422822"/>
    </source>
</evidence>
<dbReference type="GO" id="GO:0015293">
    <property type="term" value="F:symporter activity"/>
    <property type="evidence" value="ECO:0007669"/>
    <property type="project" value="UniProtKB-KW"/>
</dbReference>
<evidence type="ECO:0000256" key="1">
    <source>
        <dbReference type="ARBA" id="ARBA00004651"/>
    </source>
</evidence>
<dbReference type="Pfam" id="PF00083">
    <property type="entry name" value="Sugar_tr"/>
    <property type="match status" value="1"/>
</dbReference>
<feature type="domain" description="Major facilitator superfamily (MFS) profile" evidence="9">
    <location>
        <begin position="9"/>
        <end position="405"/>
    </location>
</feature>
<feature type="transmembrane region" description="Helical" evidence="8">
    <location>
        <begin position="234"/>
        <end position="258"/>
    </location>
</feature>
<dbReference type="SUPFAM" id="SSF103473">
    <property type="entry name" value="MFS general substrate transporter"/>
    <property type="match status" value="1"/>
</dbReference>
<evidence type="ECO:0000256" key="6">
    <source>
        <dbReference type="ARBA" id="ARBA00022989"/>
    </source>
</evidence>
<evidence type="ECO:0000256" key="7">
    <source>
        <dbReference type="ARBA" id="ARBA00023136"/>
    </source>
</evidence>
<evidence type="ECO:0000259" key="9">
    <source>
        <dbReference type="PROSITE" id="PS50850"/>
    </source>
</evidence>
<protein>
    <submittedName>
        <fullName evidence="10">MFS transporter</fullName>
    </submittedName>
</protein>
<reference evidence="10 11" key="1">
    <citation type="submission" date="2018-10" db="EMBL/GenBank/DDBJ databases">
        <title>Propagation and draft genome sequences of three atypical Erhlichia ruminantium isolates.</title>
        <authorList>
            <person name="Liebenberg J."/>
            <person name="Steyn H."/>
            <person name="Josemans A."/>
            <person name="Zweygarth E."/>
        </authorList>
    </citation>
    <scope>NUCLEOTIDE SEQUENCE [LARGE SCALE GENOMIC DNA]</scope>
    <source>
        <strain evidence="10 11">Omatjenne</strain>
    </source>
</reference>
<accession>A0AAE6Q9Y1</accession>
<dbReference type="RefSeq" id="WP_158406445.1">
    <property type="nucleotide sequence ID" value="NZ_CP033454.1"/>
</dbReference>
<comment type="subcellular location">
    <subcellularLocation>
        <location evidence="1">Cell membrane</location>
        <topology evidence="1">Multi-pass membrane protein</topology>
    </subcellularLocation>
</comment>
<keyword evidence="2" id="KW-0813">Transport</keyword>
<evidence type="ECO:0000256" key="4">
    <source>
        <dbReference type="ARBA" id="ARBA00022692"/>
    </source>
</evidence>
<dbReference type="PROSITE" id="PS50850">
    <property type="entry name" value="MFS"/>
    <property type="match status" value="1"/>
</dbReference>